<evidence type="ECO:0000313" key="2">
    <source>
        <dbReference type="Proteomes" id="UP000719766"/>
    </source>
</evidence>
<keyword evidence="2" id="KW-1185">Reference proteome</keyword>
<dbReference type="AlphaFoldDB" id="A0A9P7J2A8"/>
<dbReference type="EMBL" id="JABBWE010000011">
    <property type="protein sequence ID" value="KAG1799455.1"/>
    <property type="molecule type" value="Genomic_DNA"/>
</dbReference>
<dbReference type="Proteomes" id="UP000719766">
    <property type="component" value="Unassembled WGS sequence"/>
</dbReference>
<dbReference type="RefSeq" id="XP_041163854.1">
    <property type="nucleotide sequence ID" value="XM_041299397.1"/>
</dbReference>
<sequence>MCARHFKLQSFTEPLTLLFILISAFFCACRRHSNATRPYVLESKKRFWKMDGFAESEDTVADLSSFLVGNIMHRLRRVIANCHRGWNQSKSRGRRNILTAGTESYFSSDTVKNKCLLTHLKLIGPQDPRRMRYSTESISWERIGTEHACLHHQSSSQVHGIAEEEEETTVNIVYRRQLL</sequence>
<dbReference type="PROSITE" id="PS51257">
    <property type="entry name" value="PROKAR_LIPOPROTEIN"/>
    <property type="match status" value="1"/>
</dbReference>
<reference evidence="1" key="1">
    <citation type="journal article" date="2020" name="New Phytol.">
        <title>Comparative genomics reveals dynamic genome evolution in host specialist ectomycorrhizal fungi.</title>
        <authorList>
            <person name="Lofgren L.A."/>
            <person name="Nguyen N.H."/>
            <person name="Vilgalys R."/>
            <person name="Ruytinx J."/>
            <person name="Liao H.L."/>
            <person name="Branco S."/>
            <person name="Kuo A."/>
            <person name="LaButti K."/>
            <person name="Lipzen A."/>
            <person name="Andreopoulos W."/>
            <person name="Pangilinan J."/>
            <person name="Riley R."/>
            <person name="Hundley H."/>
            <person name="Na H."/>
            <person name="Barry K."/>
            <person name="Grigoriev I.V."/>
            <person name="Stajich J.E."/>
            <person name="Kennedy P.G."/>
        </authorList>
    </citation>
    <scope>NUCLEOTIDE SEQUENCE</scope>
    <source>
        <strain evidence="1">S12</strain>
    </source>
</reference>
<organism evidence="1 2">
    <name type="scientific">Suillus plorans</name>
    <dbReference type="NCBI Taxonomy" id="116603"/>
    <lineage>
        <taxon>Eukaryota</taxon>
        <taxon>Fungi</taxon>
        <taxon>Dikarya</taxon>
        <taxon>Basidiomycota</taxon>
        <taxon>Agaricomycotina</taxon>
        <taxon>Agaricomycetes</taxon>
        <taxon>Agaricomycetidae</taxon>
        <taxon>Boletales</taxon>
        <taxon>Suillineae</taxon>
        <taxon>Suillaceae</taxon>
        <taxon>Suillus</taxon>
    </lineage>
</organism>
<protein>
    <submittedName>
        <fullName evidence="1">Uncharacterized protein</fullName>
    </submittedName>
</protein>
<evidence type="ECO:0000313" key="1">
    <source>
        <dbReference type="EMBL" id="KAG1799455.1"/>
    </source>
</evidence>
<gene>
    <name evidence="1" type="ORF">HD556DRAFT_129272</name>
</gene>
<name>A0A9P7J2A8_9AGAM</name>
<dbReference type="GeneID" id="64593161"/>
<comment type="caution">
    <text evidence="1">The sequence shown here is derived from an EMBL/GenBank/DDBJ whole genome shotgun (WGS) entry which is preliminary data.</text>
</comment>
<proteinExistence type="predicted"/>
<accession>A0A9P7J2A8</accession>